<dbReference type="Pfam" id="PF05433">
    <property type="entry name" value="Rick_17kDa_Anti"/>
    <property type="match status" value="1"/>
</dbReference>
<dbReference type="Proteomes" id="UP000051802">
    <property type="component" value="Unassembled WGS sequence"/>
</dbReference>
<sequence length="207" mass="22082">MKSTPWILGMLVAGLAVAGSAQAQRYRDDGGYRDRDDGRYYDTRDNGSDVGYDYARVVRVDPIIVRDQNRESARCYDRPAQGSYGGGGGDYYGDNTPTVNAPGRSLATVIGGVAGAVVGSRFGGGSGQLLGTAVGTVAGGLAGQSVYDANHPQDRQGYVRVCDPAPEPRESVDGYDVTYEYGGRTYHTHSDYNPGDRIRVRVEAAPE</sequence>
<feature type="domain" description="Glycine zipper 2TM" evidence="4">
    <location>
        <begin position="107"/>
        <end position="146"/>
    </location>
</feature>
<proteinExistence type="predicted"/>
<dbReference type="AlphaFoldDB" id="A0A0R0A488"/>
<keyword evidence="3" id="KW-0732">Signal</keyword>
<evidence type="ECO:0000256" key="3">
    <source>
        <dbReference type="SAM" id="SignalP"/>
    </source>
</evidence>
<evidence type="ECO:0000259" key="4">
    <source>
        <dbReference type="Pfam" id="PF05433"/>
    </source>
</evidence>
<accession>A0A0R0A488</accession>
<dbReference type="PANTHER" id="PTHR35603:SF2">
    <property type="entry name" value="OUTER MEMBRANE LIPOPROTEIN"/>
    <property type="match status" value="1"/>
</dbReference>
<keyword evidence="2" id="KW-0472">Membrane</keyword>
<dbReference type="GO" id="GO:0019867">
    <property type="term" value="C:outer membrane"/>
    <property type="evidence" value="ECO:0007669"/>
    <property type="project" value="InterPro"/>
</dbReference>
<dbReference type="RefSeq" id="WP_057647997.1">
    <property type="nucleotide sequence ID" value="NZ_LLXU01000102.1"/>
</dbReference>
<organism evidence="5 6">
    <name type="scientific">Stenotrophomonas panacihumi</name>
    <dbReference type="NCBI Taxonomy" id="676599"/>
    <lineage>
        <taxon>Bacteria</taxon>
        <taxon>Pseudomonadati</taxon>
        <taxon>Pseudomonadota</taxon>
        <taxon>Gammaproteobacteria</taxon>
        <taxon>Lysobacterales</taxon>
        <taxon>Lysobacteraceae</taxon>
        <taxon>Stenotrophomonas</taxon>
    </lineage>
</organism>
<gene>
    <name evidence="5" type="ORF">ARC20_13430</name>
</gene>
<dbReference type="EMBL" id="LLXU01000102">
    <property type="protein sequence ID" value="KRG39919.1"/>
    <property type="molecule type" value="Genomic_DNA"/>
</dbReference>
<evidence type="ECO:0000313" key="5">
    <source>
        <dbReference type="EMBL" id="KRG39919.1"/>
    </source>
</evidence>
<feature type="chain" id="PRO_5006390241" description="Glycine zipper 2TM domain-containing protein" evidence="3">
    <location>
        <begin position="24"/>
        <end position="207"/>
    </location>
</feature>
<evidence type="ECO:0000313" key="6">
    <source>
        <dbReference type="Proteomes" id="UP000051802"/>
    </source>
</evidence>
<comment type="caution">
    <text evidence="5">The sequence shown here is derived from an EMBL/GenBank/DDBJ whole genome shotgun (WGS) entry which is preliminary data.</text>
</comment>
<dbReference type="InterPro" id="IPR008816">
    <property type="entry name" value="Gly_zipper_2TM_dom"/>
</dbReference>
<dbReference type="STRING" id="676599.ARC20_13430"/>
<reference evidence="5 6" key="1">
    <citation type="submission" date="2015-10" db="EMBL/GenBank/DDBJ databases">
        <title>Genome sequencing and analysis of members of genus Stenotrophomonas.</title>
        <authorList>
            <person name="Patil P.P."/>
            <person name="Midha S."/>
            <person name="Patil P.B."/>
        </authorList>
    </citation>
    <scope>NUCLEOTIDE SEQUENCE [LARGE SCALE GENOMIC DNA]</scope>
    <source>
        <strain evidence="5 6">JCM 16536</strain>
    </source>
</reference>
<feature type="signal peptide" evidence="3">
    <location>
        <begin position="1"/>
        <end position="23"/>
    </location>
</feature>
<keyword evidence="6" id="KW-1185">Reference proteome</keyword>
<protein>
    <recommendedName>
        <fullName evidence="4">Glycine zipper 2TM domain-containing protein</fullName>
    </recommendedName>
</protein>
<name>A0A0R0A488_9GAMM</name>
<comment type="subcellular location">
    <subcellularLocation>
        <location evidence="1">Membrane</location>
    </subcellularLocation>
</comment>
<evidence type="ECO:0000256" key="2">
    <source>
        <dbReference type="ARBA" id="ARBA00023136"/>
    </source>
</evidence>
<evidence type="ECO:0000256" key="1">
    <source>
        <dbReference type="ARBA" id="ARBA00004370"/>
    </source>
</evidence>
<dbReference type="InterPro" id="IPR051407">
    <property type="entry name" value="Bact_OM_lipoprot/Surf_antigen"/>
</dbReference>
<dbReference type="PANTHER" id="PTHR35603">
    <property type="match status" value="1"/>
</dbReference>
<dbReference type="OrthoDB" id="9132795at2"/>